<reference evidence="3 4" key="1">
    <citation type="submission" date="2018-08" db="EMBL/GenBank/DDBJ databases">
        <title>Horizontal acquisition of hydrogen conversion ability and other habitat adaptations in Hydrogenovibrio crunogenus strains.</title>
        <authorList>
            <person name="Gonnella G."/>
            <person name="Adam N."/>
            <person name="Perner M."/>
        </authorList>
    </citation>
    <scope>NUCLEOTIDE SEQUENCE [LARGE SCALE GENOMIC DNA]</scope>
    <source>
        <strain evidence="3 4">SP-41</strain>
    </source>
</reference>
<feature type="region of interest" description="Disordered" evidence="2">
    <location>
        <begin position="175"/>
        <end position="214"/>
    </location>
</feature>
<protein>
    <recommendedName>
        <fullName evidence="5">Rubredoxin</fullName>
    </recommendedName>
</protein>
<name>A0A4P7NYP2_9GAMM</name>
<dbReference type="NCBIfam" id="TIGR03993">
    <property type="entry name" value="hydrog_HybE"/>
    <property type="match status" value="1"/>
</dbReference>
<keyword evidence="4" id="KW-1185">Reference proteome</keyword>
<dbReference type="OrthoDB" id="7060130at2"/>
<dbReference type="InterPro" id="IPR023994">
    <property type="entry name" value="NiFe-hyd_HybE"/>
</dbReference>
<comment type="similarity">
    <text evidence="1">Belongs to the HupJ family.</text>
</comment>
<dbReference type="Gene3D" id="3.30.1460.40">
    <property type="entry name" value="[NiFe]-hydrogenase assembly chaperone, HybE"/>
    <property type="match status" value="1"/>
</dbReference>
<sequence>MQNGFDANEWVNLMQKHYDSVYQKSMKAIPICNSTILIEIPVLQQLADGRYLGVIVTPWFINAVFKLVDKEGNDAHKTQFTAKVSECVTLKFPSGQYEFIVNYQPEVGYFYTCSLMSDMHALESHKVAVDFALECFKLIFNEEAKEQTNQQQAIKKIRMGQAMIAESQDGQIQIVDKPKPKPTKTVQEKLDTPVSRRGMFGLKGQDNPEIENRE</sequence>
<evidence type="ECO:0000313" key="4">
    <source>
        <dbReference type="Proteomes" id="UP000296201"/>
    </source>
</evidence>
<dbReference type="InterPro" id="IPR038530">
    <property type="entry name" value="NiFe-hyd_HybE_sf"/>
</dbReference>
<dbReference type="Proteomes" id="UP000296201">
    <property type="component" value="Chromosome"/>
</dbReference>
<gene>
    <name evidence="3" type="ORF">GHNINEIG_00804</name>
</gene>
<evidence type="ECO:0000313" key="3">
    <source>
        <dbReference type="EMBL" id="QBZ82768.1"/>
    </source>
</evidence>
<dbReference type="RefSeq" id="WP_135795443.1">
    <property type="nucleotide sequence ID" value="NZ_CP032096.1"/>
</dbReference>
<organism evidence="3 4">
    <name type="scientific">Hydrogenovibrio crunogenus</name>
    <dbReference type="NCBI Taxonomy" id="39765"/>
    <lineage>
        <taxon>Bacteria</taxon>
        <taxon>Pseudomonadati</taxon>
        <taxon>Pseudomonadota</taxon>
        <taxon>Gammaproteobacteria</taxon>
        <taxon>Thiotrichales</taxon>
        <taxon>Piscirickettsiaceae</taxon>
        <taxon>Hydrogenovibrio</taxon>
    </lineage>
</organism>
<evidence type="ECO:0000256" key="2">
    <source>
        <dbReference type="SAM" id="MobiDB-lite"/>
    </source>
</evidence>
<accession>A0A4P7NYP2</accession>
<evidence type="ECO:0008006" key="5">
    <source>
        <dbReference type="Google" id="ProtNLM"/>
    </source>
</evidence>
<dbReference type="AlphaFoldDB" id="A0A4P7NYP2"/>
<proteinExistence type="inferred from homology"/>
<dbReference type="EMBL" id="CP032096">
    <property type="protein sequence ID" value="QBZ82768.1"/>
    <property type="molecule type" value="Genomic_DNA"/>
</dbReference>
<evidence type="ECO:0000256" key="1">
    <source>
        <dbReference type="ARBA" id="ARBA00006532"/>
    </source>
</evidence>
<dbReference type="Pfam" id="PF11939">
    <property type="entry name" value="NiFe-hyd_HybE"/>
    <property type="match status" value="1"/>
</dbReference>